<comment type="caution">
    <text evidence="3">The sequence shown here is derived from an EMBL/GenBank/DDBJ whole genome shotgun (WGS) entry which is preliminary data.</text>
</comment>
<feature type="non-terminal residue" evidence="3">
    <location>
        <position position="121"/>
    </location>
</feature>
<dbReference type="Proteomes" id="UP000654075">
    <property type="component" value="Unassembled WGS sequence"/>
</dbReference>
<feature type="compositionally biased region" description="Basic residues" evidence="1">
    <location>
        <begin position="112"/>
        <end position="121"/>
    </location>
</feature>
<keyword evidence="4" id="KW-1185">Reference proteome</keyword>
<gene>
    <name evidence="3" type="ORF">PGLA1383_LOCUS52979</name>
</gene>
<evidence type="ECO:0000256" key="1">
    <source>
        <dbReference type="SAM" id="MobiDB-lite"/>
    </source>
</evidence>
<dbReference type="OrthoDB" id="498677at2759"/>
<feature type="region of interest" description="Disordered" evidence="1">
    <location>
        <begin position="42"/>
        <end position="62"/>
    </location>
</feature>
<feature type="transmembrane region" description="Helical" evidence="2">
    <location>
        <begin position="65"/>
        <end position="86"/>
    </location>
</feature>
<organism evidence="3 4">
    <name type="scientific">Polarella glacialis</name>
    <name type="common">Dinoflagellate</name>
    <dbReference type="NCBI Taxonomy" id="89957"/>
    <lineage>
        <taxon>Eukaryota</taxon>
        <taxon>Sar</taxon>
        <taxon>Alveolata</taxon>
        <taxon>Dinophyceae</taxon>
        <taxon>Suessiales</taxon>
        <taxon>Suessiaceae</taxon>
        <taxon>Polarella</taxon>
    </lineage>
</organism>
<keyword evidence="2" id="KW-0812">Transmembrane</keyword>
<reference evidence="3" key="1">
    <citation type="submission" date="2021-02" db="EMBL/GenBank/DDBJ databases">
        <authorList>
            <person name="Dougan E. K."/>
            <person name="Rhodes N."/>
            <person name="Thang M."/>
            <person name="Chan C."/>
        </authorList>
    </citation>
    <scope>NUCLEOTIDE SEQUENCE</scope>
</reference>
<protein>
    <submittedName>
        <fullName evidence="3">Uncharacterized protein</fullName>
    </submittedName>
</protein>
<dbReference type="AlphaFoldDB" id="A0A813HI52"/>
<keyword evidence="2" id="KW-1133">Transmembrane helix</keyword>
<keyword evidence="2" id="KW-0472">Membrane</keyword>
<accession>A0A813HI52</accession>
<dbReference type="EMBL" id="CAJNNV010031740">
    <property type="protein sequence ID" value="CAE8637642.1"/>
    <property type="molecule type" value="Genomic_DNA"/>
</dbReference>
<name>A0A813HI52_POLGL</name>
<proteinExistence type="predicted"/>
<evidence type="ECO:0000256" key="2">
    <source>
        <dbReference type="SAM" id="Phobius"/>
    </source>
</evidence>
<evidence type="ECO:0000313" key="4">
    <source>
        <dbReference type="Proteomes" id="UP000654075"/>
    </source>
</evidence>
<evidence type="ECO:0000313" key="3">
    <source>
        <dbReference type="EMBL" id="CAE8637642.1"/>
    </source>
</evidence>
<feature type="region of interest" description="Disordered" evidence="1">
    <location>
        <begin position="101"/>
        <end position="121"/>
    </location>
</feature>
<sequence length="121" mass="13605">FMLTAHERVQLKTLGYWPDEVDDMRLEVAARVLEKRTARPFGERPMPSAWRRSSSDRGTGSSSRVFRGFAVLALALAAGWATNGWLPQPLRRSFGALSGLSRKASDFPRPSSQRRGRLSMR</sequence>